<sequence length="555" mass="64223">MNEPLSLPQFDKSDLATRKAYLQDMQKQYAFSLTYDGVIATVNTLPKREEAGFSYKFKALWNMTGILPSLPGFIAKWVKFKLLKRPYKSYDDYFFFSKSSFPNPAMREHFLDNKYLGYQRVAGMNPVVLEGVNAQNPLPSSFKVTAEVLGMSEAEYSEAYQDLRFYMTDYSMLKALLDNPGEVDGSRKYIMPAIALYYREDDGTLSILAVQLDATSDTNNELNPIILPQDERWNMARTYIQAADGTHQELWTHATRIHYVLESVIMVSWRQLGEHHPLLALLKPHLKFTLSVNVNPLFEKSADGTIPSFGKMFACDNDALVAFMGEGMKSYSFKEFILPTELANRHVTDPRLLYPYRDDGLLMWEEVKRFVGDYIRFWYKSDDDVAQDYELQNWAAELGGTRENNNCGLTDFPTEFQRVDQLIEIVAHIIFVATAHHSSVHYPQYECAGFPPNLPFSAYVAPMVEPNYYQDEEGLVKFFPPYAQALEQAFIFYLTNFKVNRMGEYEAMDRDITVIIRQHQDNLQKIHHEIEQRNKERLYHYSYMDPSQVPNSVTV</sequence>
<name>A0A934JZG7_9GAMM</name>
<dbReference type="InterPro" id="IPR036226">
    <property type="entry name" value="LipOase_C_sf"/>
</dbReference>
<proteinExistence type="predicted"/>
<dbReference type="PROSITE" id="PS51393">
    <property type="entry name" value="LIPOXYGENASE_3"/>
    <property type="match status" value="1"/>
</dbReference>
<reference evidence="4" key="1">
    <citation type="submission" date="2020-12" db="EMBL/GenBank/DDBJ databases">
        <title>Marinomonas arctica sp. nov., a psychrotolerant bacterium isolated from the Arctic.</title>
        <authorList>
            <person name="Zhang Y."/>
        </authorList>
    </citation>
    <scope>NUCLEOTIDE SEQUENCE</scope>
    <source>
        <strain evidence="4">C1424</strain>
    </source>
</reference>
<dbReference type="SUPFAM" id="SSF48484">
    <property type="entry name" value="Lipoxigenase"/>
    <property type="match status" value="1"/>
</dbReference>
<feature type="domain" description="Lipoxygenase" evidence="3">
    <location>
        <begin position="1"/>
        <end position="555"/>
    </location>
</feature>
<accession>A0A934JZG7</accession>
<dbReference type="Pfam" id="PF00305">
    <property type="entry name" value="Lipoxygenase"/>
    <property type="match status" value="1"/>
</dbReference>
<evidence type="ECO:0000256" key="1">
    <source>
        <dbReference type="ARBA" id="ARBA00022723"/>
    </source>
</evidence>
<dbReference type="InterPro" id="IPR000907">
    <property type="entry name" value="LipOase"/>
</dbReference>
<dbReference type="PANTHER" id="PTHR11771">
    <property type="entry name" value="LIPOXYGENASE"/>
    <property type="match status" value="1"/>
</dbReference>
<comment type="caution">
    <text evidence="4">The sequence shown here is derived from an EMBL/GenBank/DDBJ whole genome shotgun (WGS) entry which is preliminary data.</text>
</comment>
<dbReference type="GO" id="GO:0016702">
    <property type="term" value="F:oxidoreductase activity, acting on single donors with incorporation of molecular oxygen, incorporation of two atoms of oxygen"/>
    <property type="evidence" value="ECO:0007669"/>
    <property type="project" value="InterPro"/>
</dbReference>
<dbReference type="InterPro" id="IPR013819">
    <property type="entry name" value="LipOase_C"/>
</dbReference>
<evidence type="ECO:0000313" key="5">
    <source>
        <dbReference type="Proteomes" id="UP000628710"/>
    </source>
</evidence>
<dbReference type="GO" id="GO:0034440">
    <property type="term" value="P:lipid oxidation"/>
    <property type="evidence" value="ECO:0007669"/>
    <property type="project" value="InterPro"/>
</dbReference>
<keyword evidence="2" id="KW-0560">Oxidoreductase</keyword>
<dbReference type="RefSeq" id="WP_199470353.1">
    <property type="nucleotide sequence ID" value="NZ_JAEMNX010000038.1"/>
</dbReference>
<gene>
    <name evidence="4" type="ORF">I8J31_19995</name>
</gene>
<protein>
    <recommendedName>
        <fullName evidence="3">Lipoxygenase domain-containing protein</fullName>
    </recommendedName>
</protein>
<evidence type="ECO:0000256" key="2">
    <source>
        <dbReference type="ARBA" id="ARBA00023002"/>
    </source>
</evidence>
<keyword evidence="1" id="KW-0479">Metal-binding</keyword>
<dbReference type="EMBL" id="JAEMNX010000038">
    <property type="protein sequence ID" value="MBJ7539959.1"/>
    <property type="molecule type" value="Genomic_DNA"/>
</dbReference>
<evidence type="ECO:0000313" key="4">
    <source>
        <dbReference type="EMBL" id="MBJ7539959.1"/>
    </source>
</evidence>
<evidence type="ECO:0000259" key="3">
    <source>
        <dbReference type="PROSITE" id="PS51393"/>
    </source>
</evidence>
<dbReference type="GO" id="GO:0046872">
    <property type="term" value="F:metal ion binding"/>
    <property type="evidence" value="ECO:0007669"/>
    <property type="project" value="UniProtKB-KW"/>
</dbReference>
<dbReference type="Gene3D" id="3.10.450.60">
    <property type="match status" value="1"/>
</dbReference>
<keyword evidence="5" id="KW-1185">Reference proteome</keyword>
<dbReference type="AlphaFoldDB" id="A0A934JZG7"/>
<organism evidence="4 5">
    <name type="scientific">Marinomonas transparens</name>
    <dbReference type="NCBI Taxonomy" id="2795388"/>
    <lineage>
        <taxon>Bacteria</taxon>
        <taxon>Pseudomonadati</taxon>
        <taxon>Pseudomonadota</taxon>
        <taxon>Gammaproteobacteria</taxon>
        <taxon>Oceanospirillales</taxon>
        <taxon>Oceanospirillaceae</taxon>
        <taxon>Marinomonas</taxon>
    </lineage>
</organism>
<dbReference type="Proteomes" id="UP000628710">
    <property type="component" value="Unassembled WGS sequence"/>
</dbReference>
<dbReference type="Gene3D" id="1.20.245.10">
    <property type="entry name" value="Lipoxygenase-1, Domain 5"/>
    <property type="match status" value="1"/>
</dbReference>